<comment type="similarity">
    <text evidence="1">Belongs to the CFA/CMAS family.</text>
</comment>
<dbReference type="EnsemblProtists" id="PYU1_T004721">
    <property type="protein sequence ID" value="PYU1_T004721"/>
    <property type="gene ID" value="PYU1_G004710"/>
</dbReference>
<dbReference type="InterPro" id="IPR029063">
    <property type="entry name" value="SAM-dependent_MTases_sf"/>
</dbReference>
<dbReference type="InterPro" id="IPR003333">
    <property type="entry name" value="CMAS"/>
</dbReference>
<dbReference type="Proteomes" id="UP000019132">
    <property type="component" value="Unassembled WGS sequence"/>
</dbReference>
<dbReference type="InParanoid" id="K3WIC9"/>
<dbReference type="AlphaFoldDB" id="K3WIC9"/>
<dbReference type="SUPFAM" id="SSF53335">
    <property type="entry name" value="S-adenosyl-L-methionine-dependent methyltransferases"/>
    <property type="match status" value="1"/>
</dbReference>
<evidence type="ECO:0000256" key="3">
    <source>
        <dbReference type="ARBA" id="ARBA00022679"/>
    </source>
</evidence>
<reference evidence="6" key="3">
    <citation type="submission" date="2015-02" db="UniProtKB">
        <authorList>
            <consortium name="EnsemblProtists"/>
        </authorList>
    </citation>
    <scope>IDENTIFICATION</scope>
    <source>
        <strain evidence="6">DAOM BR144</strain>
    </source>
</reference>
<evidence type="ECO:0000313" key="7">
    <source>
        <dbReference type="Proteomes" id="UP000019132"/>
    </source>
</evidence>
<dbReference type="Gene3D" id="3.40.50.150">
    <property type="entry name" value="Vaccinia Virus protein VP39"/>
    <property type="match status" value="2"/>
</dbReference>
<evidence type="ECO:0000256" key="5">
    <source>
        <dbReference type="ARBA" id="ARBA00023098"/>
    </source>
</evidence>
<dbReference type="PANTHER" id="PTHR43667:SF1">
    <property type="entry name" value="CYCLOPROPANE-FATTY-ACYL-PHOSPHOLIPID SYNTHASE"/>
    <property type="match status" value="1"/>
</dbReference>
<dbReference type="InterPro" id="IPR050723">
    <property type="entry name" value="CFA/CMAS"/>
</dbReference>
<dbReference type="GO" id="GO:0008168">
    <property type="term" value="F:methyltransferase activity"/>
    <property type="evidence" value="ECO:0007669"/>
    <property type="project" value="UniProtKB-KW"/>
</dbReference>
<dbReference type="CDD" id="cd02440">
    <property type="entry name" value="AdoMet_MTases"/>
    <property type="match status" value="1"/>
</dbReference>
<keyword evidence="4" id="KW-0949">S-adenosyl-L-methionine</keyword>
<dbReference type="EMBL" id="GL376631">
    <property type="status" value="NOT_ANNOTATED_CDS"/>
    <property type="molecule type" value="Genomic_DNA"/>
</dbReference>
<dbReference type="OMA" id="FRIAIQY"/>
<evidence type="ECO:0008006" key="8">
    <source>
        <dbReference type="Google" id="ProtNLM"/>
    </source>
</evidence>
<dbReference type="Pfam" id="PF02353">
    <property type="entry name" value="CMAS"/>
    <property type="match status" value="2"/>
</dbReference>
<evidence type="ECO:0000256" key="2">
    <source>
        <dbReference type="ARBA" id="ARBA00022603"/>
    </source>
</evidence>
<proteinExistence type="inferred from homology"/>
<dbReference type="eggNOG" id="ENOG502QSMW">
    <property type="taxonomic scope" value="Eukaryota"/>
</dbReference>
<accession>K3WIC9</accession>
<reference evidence="7" key="2">
    <citation type="submission" date="2010-04" db="EMBL/GenBank/DDBJ databases">
        <authorList>
            <person name="Buell R."/>
            <person name="Hamilton J."/>
            <person name="Hostetler J."/>
        </authorList>
    </citation>
    <scope>NUCLEOTIDE SEQUENCE [LARGE SCALE GENOMIC DNA]</scope>
    <source>
        <strain evidence="7">DAOM:BR144</strain>
    </source>
</reference>
<keyword evidence="7" id="KW-1185">Reference proteome</keyword>
<dbReference type="VEuPathDB" id="FungiDB:PYU1_G004710"/>
<sequence>MASAKRETALITALVVREATLASFLLRAPMKPLLRAQAVILIKGMLVDTTLSSVGDITVQDDSMFFDWATRGMLGIGESYITKKWDAIVPLDEVLARLQILLSDKKRKLFKSWTARFVHVATRIFNYQSQSRAGMVGARKESLGLRISTRNKLRVIAEKLKLEAGMRILDIGCGWGGLACYLAKNYGVHVTGVTILNEQLKGARERAAKQGISHLTKFEYRNYRDGQRDNGVAIVHGTTSNRSLKVPIELWMLQYIFPIGFVPSIAQTLEFAERKFVVEDVHNFGPDYEKTLLCWHHHFQQSVRSGATQRPEVFVRMWDFYLLYCVVAFRTRVTQLSQVVFTKQRAQRYDTVR</sequence>
<reference evidence="7" key="1">
    <citation type="journal article" date="2010" name="Genome Biol.">
        <title>Genome sequence of the necrotrophic plant pathogen Pythium ultimum reveals original pathogenicity mechanisms and effector repertoire.</title>
        <authorList>
            <person name="Levesque C.A."/>
            <person name="Brouwer H."/>
            <person name="Cano L."/>
            <person name="Hamilton J.P."/>
            <person name="Holt C."/>
            <person name="Huitema E."/>
            <person name="Raffaele S."/>
            <person name="Robideau G.P."/>
            <person name="Thines M."/>
            <person name="Win J."/>
            <person name="Zerillo M.M."/>
            <person name="Beakes G.W."/>
            <person name="Boore J.L."/>
            <person name="Busam D."/>
            <person name="Dumas B."/>
            <person name="Ferriera S."/>
            <person name="Fuerstenberg S.I."/>
            <person name="Gachon C.M."/>
            <person name="Gaulin E."/>
            <person name="Govers F."/>
            <person name="Grenville-Briggs L."/>
            <person name="Horner N."/>
            <person name="Hostetler J."/>
            <person name="Jiang R.H."/>
            <person name="Johnson J."/>
            <person name="Krajaejun T."/>
            <person name="Lin H."/>
            <person name="Meijer H.J."/>
            <person name="Moore B."/>
            <person name="Morris P."/>
            <person name="Phuntmart V."/>
            <person name="Puiu D."/>
            <person name="Shetty J."/>
            <person name="Stajich J.E."/>
            <person name="Tripathy S."/>
            <person name="Wawra S."/>
            <person name="van West P."/>
            <person name="Whitty B.R."/>
            <person name="Coutinho P.M."/>
            <person name="Henrissat B."/>
            <person name="Martin F."/>
            <person name="Thomas P.D."/>
            <person name="Tyler B.M."/>
            <person name="De Vries R.P."/>
            <person name="Kamoun S."/>
            <person name="Yandell M."/>
            <person name="Tisserat N."/>
            <person name="Buell C.R."/>
        </authorList>
    </citation>
    <scope>NUCLEOTIDE SEQUENCE</scope>
    <source>
        <strain evidence="7">DAOM:BR144</strain>
    </source>
</reference>
<evidence type="ECO:0000313" key="6">
    <source>
        <dbReference type="EnsemblProtists" id="PYU1_T004721"/>
    </source>
</evidence>
<protein>
    <recommendedName>
        <fullName evidence="8">Cyclopropane-fatty-acyl-phospholipid synthase</fullName>
    </recommendedName>
</protein>
<dbReference type="PIRSF" id="PIRSF003085">
    <property type="entry name" value="CMAS"/>
    <property type="match status" value="1"/>
</dbReference>
<dbReference type="HOGENOM" id="CLU_026434_6_0_1"/>
<evidence type="ECO:0000256" key="4">
    <source>
        <dbReference type="ARBA" id="ARBA00022691"/>
    </source>
</evidence>
<keyword evidence="3" id="KW-0808">Transferase</keyword>
<name>K3WIC9_GLOUD</name>
<evidence type="ECO:0000256" key="1">
    <source>
        <dbReference type="ARBA" id="ARBA00010815"/>
    </source>
</evidence>
<keyword evidence="2" id="KW-0489">Methyltransferase</keyword>
<keyword evidence="5" id="KW-0443">Lipid metabolism</keyword>
<dbReference type="GO" id="GO:0008610">
    <property type="term" value="P:lipid biosynthetic process"/>
    <property type="evidence" value="ECO:0007669"/>
    <property type="project" value="InterPro"/>
</dbReference>
<organism evidence="6 7">
    <name type="scientific">Globisporangium ultimum (strain ATCC 200006 / CBS 805.95 / DAOM BR144)</name>
    <name type="common">Pythium ultimum</name>
    <dbReference type="NCBI Taxonomy" id="431595"/>
    <lineage>
        <taxon>Eukaryota</taxon>
        <taxon>Sar</taxon>
        <taxon>Stramenopiles</taxon>
        <taxon>Oomycota</taxon>
        <taxon>Peronosporomycetes</taxon>
        <taxon>Pythiales</taxon>
        <taxon>Pythiaceae</taxon>
        <taxon>Globisporangium</taxon>
    </lineage>
</organism>
<dbReference type="STRING" id="431595.K3WIC9"/>
<dbReference type="GO" id="GO:0032259">
    <property type="term" value="P:methylation"/>
    <property type="evidence" value="ECO:0007669"/>
    <property type="project" value="UniProtKB-KW"/>
</dbReference>
<dbReference type="PANTHER" id="PTHR43667">
    <property type="entry name" value="CYCLOPROPANE-FATTY-ACYL-PHOSPHOLIPID SYNTHASE"/>
    <property type="match status" value="1"/>
</dbReference>